<dbReference type="Proteomes" id="UP001596122">
    <property type="component" value="Unassembled WGS sequence"/>
</dbReference>
<comment type="caution">
    <text evidence="2">The sequence shown here is derived from an EMBL/GenBank/DDBJ whole genome shotgun (WGS) entry which is preliminary data.</text>
</comment>
<dbReference type="RefSeq" id="WP_340269113.1">
    <property type="nucleotide sequence ID" value="NZ_JBBEOG010000003.1"/>
</dbReference>
<keyword evidence="1" id="KW-1133">Transmembrane helix</keyword>
<evidence type="ECO:0000256" key="1">
    <source>
        <dbReference type="SAM" id="Phobius"/>
    </source>
</evidence>
<accession>A0ABW0GLB1</accession>
<feature type="transmembrane region" description="Helical" evidence="1">
    <location>
        <begin position="133"/>
        <end position="152"/>
    </location>
</feature>
<gene>
    <name evidence="2" type="ORF">ACFPJ6_03700</name>
</gene>
<protein>
    <recommendedName>
        <fullName evidence="4">DUF4386 domain-containing protein</fullName>
    </recommendedName>
</protein>
<evidence type="ECO:0000313" key="3">
    <source>
        <dbReference type="Proteomes" id="UP001596122"/>
    </source>
</evidence>
<feature type="transmembrane region" description="Helical" evidence="1">
    <location>
        <begin position="7"/>
        <end position="29"/>
    </location>
</feature>
<reference evidence="3" key="1">
    <citation type="journal article" date="2019" name="Int. J. Syst. Evol. Microbiol.">
        <title>The Global Catalogue of Microorganisms (GCM) 10K type strain sequencing project: providing services to taxonomists for standard genome sequencing and annotation.</title>
        <authorList>
            <consortium name="The Broad Institute Genomics Platform"/>
            <consortium name="The Broad Institute Genome Sequencing Center for Infectious Disease"/>
            <person name="Wu L."/>
            <person name="Ma J."/>
        </authorList>
    </citation>
    <scope>NUCLEOTIDE SEQUENCE [LARGE SCALE GENOMIC DNA]</scope>
    <source>
        <strain evidence="3">CCUG 43114</strain>
    </source>
</reference>
<organism evidence="2 3">
    <name type="scientific">Aquipuribacter nitratireducens</name>
    <dbReference type="NCBI Taxonomy" id="650104"/>
    <lineage>
        <taxon>Bacteria</taxon>
        <taxon>Bacillati</taxon>
        <taxon>Actinomycetota</taxon>
        <taxon>Actinomycetes</taxon>
        <taxon>Micrococcales</taxon>
        <taxon>Intrasporangiaceae</taxon>
        <taxon>Aquipuribacter</taxon>
    </lineage>
</organism>
<name>A0ABW0GLB1_9MICO</name>
<keyword evidence="3" id="KW-1185">Reference proteome</keyword>
<feature type="transmembrane region" description="Helical" evidence="1">
    <location>
        <begin position="159"/>
        <end position="180"/>
    </location>
</feature>
<proteinExistence type="predicted"/>
<feature type="transmembrane region" description="Helical" evidence="1">
    <location>
        <begin position="186"/>
        <end position="204"/>
    </location>
</feature>
<keyword evidence="1" id="KW-0812">Transmembrane</keyword>
<evidence type="ECO:0000313" key="2">
    <source>
        <dbReference type="EMBL" id="MFC5379891.1"/>
    </source>
</evidence>
<feature type="transmembrane region" description="Helical" evidence="1">
    <location>
        <begin position="49"/>
        <end position="66"/>
    </location>
</feature>
<keyword evidence="1" id="KW-0472">Membrane</keyword>
<feature type="transmembrane region" description="Helical" evidence="1">
    <location>
        <begin position="78"/>
        <end position="101"/>
    </location>
</feature>
<evidence type="ECO:0008006" key="4">
    <source>
        <dbReference type="Google" id="ProtNLM"/>
    </source>
</evidence>
<sequence length="229" mass="23067">MTVTTPALFRAAAVAAGASGVLFVAVQVAHPHMDATTITTTELVVRNSTKVLMAVLALAGVTGLYLRQVREAGVLGLVGYLLLSAGYLVIGAVAFVAGYVLPAVAGSAPEYVDGVLTIATGGTTSADTGSWPVVNAVQGAGYLLGGLVFGIAQVRARVLARWAAWLLVAATVATLAVPVLPHALDRALAVPAGAALLGLGWSLWRSTRSAAAPVDPAVLVRGGRVAGPR</sequence>
<dbReference type="EMBL" id="JBHSLD010000004">
    <property type="protein sequence ID" value="MFC5379891.1"/>
    <property type="molecule type" value="Genomic_DNA"/>
</dbReference>